<reference evidence="2" key="1">
    <citation type="submission" date="2022-10" db="EMBL/GenBank/DDBJ databases">
        <title>Chitinophaga sp. nov., isolated from soil.</title>
        <authorList>
            <person name="Jeon C.O."/>
        </authorList>
    </citation>
    <scope>NUCLEOTIDE SEQUENCE</scope>
    <source>
        <strain evidence="2">R8</strain>
    </source>
</reference>
<name>A0ABY6IZK2_9BACT</name>
<dbReference type="PANTHER" id="PTHR12935">
    <property type="entry name" value="GAMMA-GLUTAMYLCYCLOTRANSFERASE"/>
    <property type="match status" value="1"/>
</dbReference>
<keyword evidence="1" id="KW-0456">Lyase</keyword>
<dbReference type="InterPro" id="IPR036568">
    <property type="entry name" value="GGCT-like_sf"/>
</dbReference>
<evidence type="ECO:0000313" key="3">
    <source>
        <dbReference type="Proteomes" id="UP001162741"/>
    </source>
</evidence>
<dbReference type="PANTHER" id="PTHR12935:SF0">
    <property type="entry name" value="GAMMA-GLUTAMYLCYCLOTRANSFERASE"/>
    <property type="match status" value="1"/>
</dbReference>
<organism evidence="2 3">
    <name type="scientific">Chitinophaga horti</name>
    <dbReference type="NCBI Taxonomy" id="2920382"/>
    <lineage>
        <taxon>Bacteria</taxon>
        <taxon>Pseudomonadati</taxon>
        <taxon>Bacteroidota</taxon>
        <taxon>Chitinophagia</taxon>
        <taxon>Chitinophagales</taxon>
        <taxon>Chitinophagaceae</taxon>
        <taxon>Chitinophaga</taxon>
    </lineage>
</organism>
<evidence type="ECO:0000313" key="2">
    <source>
        <dbReference type="EMBL" id="UYQ92839.1"/>
    </source>
</evidence>
<evidence type="ECO:0000256" key="1">
    <source>
        <dbReference type="ARBA" id="ARBA00023239"/>
    </source>
</evidence>
<dbReference type="EMBL" id="CP107006">
    <property type="protein sequence ID" value="UYQ92839.1"/>
    <property type="molecule type" value="Genomic_DNA"/>
</dbReference>
<dbReference type="SUPFAM" id="SSF110857">
    <property type="entry name" value="Gamma-glutamyl cyclotransferase-like"/>
    <property type="match status" value="1"/>
</dbReference>
<keyword evidence="3" id="KW-1185">Reference proteome</keyword>
<dbReference type="RefSeq" id="WP_264281029.1">
    <property type="nucleotide sequence ID" value="NZ_CP107006.1"/>
</dbReference>
<protein>
    <submittedName>
        <fullName evidence="2">Gamma-glutamylcyclotransferase</fullName>
    </submittedName>
</protein>
<dbReference type="CDD" id="cd06661">
    <property type="entry name" value="GGCT_like"/>
    <property type="match status" value="1"/>
</dbReference>
<dbReference type="Gene3D" id="3.10.490.10">
    <property type="entry name" value="Gamma-glutamyl cyclotransferase-like"/>
    <property type="match status" value="1"/>
</dbReference>
<gene>
    <name evidence="2" type="ORF">MKQ68_22420</name>
</gene>
<dbReference type="Proteomes" id="UP001162741">
    <property type="component" value="Chromosome"/>
</dbReference>
<proteinExistence type="predicted"/>
<dbReference type="InterPro" id="IPR017939">
    <property type="entry name" value="G-Glutamylcylcotransferase"/>
</dbReference>
<accession>A0ABY6IZK2</accession>
<dbReference type="InterPro" id="IPR013024">
    <property type="entry name" value="GGCT-like"/>
</dbReference>
<dbReference type="Pfam" id="PF13772">
    <property type="entry name" value="AIG2_2"/>
    <property type="match status" value="1"/>
</dbReference>
<sequence length="605" mass="68779">MYYFAYGSNMFTYRLEKRIGKVQVIGIASLPKYKLALHKVSKDGSTKANAFYTGKQEDILQGILFDIDETRKPKLDKEEGLGKGYHEAEVNVLLIGTETEVQAFTYIADTIDESGEILPYDWYMDFIVAGAEEHHLSDAYIKLIKSLPYSTDSDMNRASLNRYIIKEAGYIRKSLSPFFASIAEMEKSKDVEIQIAGSVFNKRIIKISKTDGVFEFQTTTVIEAGKQTHKELSVRGKHLNLSEKNDVKWVVDGKHFLINNIGYDHDNMVKVISGEINAFATSLLKDDDRSYYRLAIPSKNRLRLERDFFGLPFICDYRLFGGLIKVSISGNEFQLFQVEKDGIYYIFIDVLHEIPFKDFQVSANCVLMSYAFLCGYYPGEEGYFFSCKDSNLTAPTNTSFFKLGEGVEDQYIAFTTNPYWGIDMESRDLHHEGAEEERGKLYGNINPIAPEVFARICELAYTDDHLQRAMVLLIRNQNATLEIKIPTQYVTIEAIANALSKNNKSLKPIEDDMLAKKLISQLSAVVDAFIAENPTLTKDALSPYYRKIEAINAPPNVDKLSKAFEIVGYTVSSEEKKILNDRNRYLHGGAHTFGSMEKDFKEFFS</sequence>